<evidence type="ECO:0000256" key="1">
    <source>
        <dbReference type="SAM" id="Phobius"/>
    </source>
</evidence>
<proteinExistence type="predicted"/>
<dbReference type="Proteomes" id="UP000230002">
    <property type="component" value="Unassembled WGS sequence"/>
</dbReference>
<keyword evidence="1" id="KW-1133">Transmembrane helix</keyword>
<feature type="transmembrane region" description="Helical" evidence="1">
    <location>
        <begin position="268"/>
        <end position="286"/>
    </location>
</feature>
<feature type="transmembrane region" description="Helical" evidence="1">
    <location>
        <begin position="183"/>
        <end position="206"/>
    </location>
</feature>
<feature type="transmembrane region" description="Helical" evidence="1">
    <location>
        <begin position="227"/>
        <end position="248"/>
    </location>
</feature>
<accession>A0A2G8RY68</accession>
<protein>
    <recommendedName>
        <fullName evidence="2">DUF6533 domain-containing protein</fullName>
    </recommendedName>
</protein>
<dbReference type="AlphaFoldDB" id="A0A2G8RY68"/>
<dbReference type="InterPro" id="IPR045340">
    <property type="entry name" value="DUF6533"/>
</dbReference>
<evidence type="ECO:0000313" key="3">
    <source>
        <dbReference type="EMBL" id="PIL26452.1"/>
    </source>
</evidence>
<evidence type="ECO:0000259" key="2">
    <source>
        <dbReference type="Pfam" id="PF20151"/>
    </source>
</evidence>
<feature type="domain" description="DUF6533" evidence="2">
    <location>
        <begin position="110"/>
        <end position="153"/>
    </location>
</feature>
<reference evidence="3 4" key="1">
    <citation type="journal article" date="2015" name="Sci. Rep.">
        <title>Chromosome-level genome map provides insights into diverse defense mechanisms in the medicinal fungus Ganoderma sinense.</title>
        <authorList>
            <person name="Zhu Y."/>
            <person name="Xu J."/>
            <person name="Sun C."/>
            <person name="Zhou S."/>
            <person name="Xu H."/>
            <person name="Nelson D.R."/>
            <person name="Qian J."/>
            <person name="Song J."/>
            <person name="Luo H."/>
            <person name="Xiang L."/>
            <person name="Li Y."/>
            <person name="Xu Z."/>
            <person name="Ji A."/>
            <person name="Wang L."/>
            <person name="Lu S."/>
            <person name="Hayward A."/>
            <person name="Sun W."/>
            <person name="Li X."/>
            <person name="Schwartz D.C."/>
            <person name="Wang Y."/>
            <person name="Chen S."/>
        </authorList>
    </citation>
    <scope>NUCLEOTIDE SEQUENCE [LARGE SCALE GENOMIC DNA]</scope>
    <source>
        <strain evidence="3 4">ZZ0214-1</strain>
    </source>
</reference>
<dbReference type="EMBL" id="AYKW01000045">
    <property type="protein sequence ID" value="PIL26452.1"/>
    <property type="molecule type" value="Genomic_DNA"/>
</dbReference>
<dbReference type="Pfam" id="PF20151">
    <property type="entry name" value="DUF6533"/>
    <property type="match status" value="1"/>
</dbReference>
<feature type="transmembrane region" description="Helical" evidence="1">
    <location>
        <begin position="293"/>
        <end position="314"/>
    </location>
</feature>
<feature type="transmembrane region" description="Helical" evidence="1">
    <location>
        <begin position="144"/>
        <end position="163"/>
    </location>
</feature>
<keyword evidence="1" id="KW-0812">Transmembrane</keyword>
<keyword evidence="4" id="KW-1185">Reference proteome</keyword>
<sequence length="386" mass="42720">MLWPAGRSVPADIGSSEPEYVAGRASRLILGNALQFALSPTGAGSAEKSIAGVLHAQVQYLSCTHGALRPQDSSSTALTPPCSSAPAPMVLYASHGLDAAAIMNARNLSYSEVACVAVLTWDVLVTLTDEVELIWKRRWTAAKFMYLIARYLPWLVQLALLAINVNGTTGLTFTFAQCAAWQIVQGILLQVIVTTVDVILVIRANVTPRLQYNDECYVTSSPPNFQYYWVISLAFETLLFFLTIVKFLDGFRNGWARGVFVQQFITDGTWAYALIFLVMLVNMMLYKYIHSTLTGICYTWLLVVLSFAGSRLVLFPRSRAAPPDEDMMSDIELIHVPTERRESAYGRDPGLRISFPPAEPSPISPASEKGRYIPYLRESEPDFVAV</sequence>
<gene>
    <name evidence="3" type="ORF">GSI_12210</name>
</gene>
<keyword evidence="1" id="KW-0472">Membrane</keyword>
<comment type="caution">
    <text evidence="3">The sequence shown here is derived from an EMBL/GenBank/DDBJ whole genome shotgun (WGS) entry which is preliminary data.</text>
</comment>
<evidence type="ECO:0000313" key="4">
    <source>
        <dbReference type="Proteomes" id="UP000230002"/>
    </source>
</evidence>
<organism evidence="3 4">
    <name type="scientific">Ganoderma sinense ZZ0214-1</name>
    <dbReference type="NCBI Taxonomy" id="1077348"/>
    <lineage>
        <taxon>Eukaryota</taxon>
        <taxon>Fungi</taxon>
        <taxon>Dikarya</taxon>
        <taxon>Basidiomycota</taxon>
        <taxon>Agaricomycotina</taxon>
        <taxon>Agaricomycetes</taxon>
        <taxon>Polyporales</taxon>
        <taxon>Polyporaceae</taxon>
        <taxon>Ganoderma</taxon>
    </lineage>
</organism>
<name>A0A2G8RY68_9APHY</name>
<dbReference type="OrthoDB" id="2637653at2759"/>